<dbReference type="EMBL" id="JAENHL010000007">
    <property type="protein sequence ID" value="MBK1867270.1"/>
    <property type="molecule type" value="Genomic_DNA"/>
</dbReference>
<accession>A0ACC5R3U4</accession>
<comment type="caution">
    <text evidence="1">The sequence shown here is derived from an EMBL/GenBank/DDBJ whole genome shotgun (WGS) entry which is preliminary data.</text>
</comment>
<reference evidence="1" key="1">
    <citation type="submission" date="2021-01" db="EMBL/GenBank/DDBJ databases">
        <authorList>
            <person name="Sun Q."/>
        </authorList>
    </citation>
    <scope>NUCLEOTIDE SEQUENCE</scope>
    <source>
        <strain evidence="1">YIM B02566</strain>
    </source>
</reference>
<sequence length="646" mass="70047">MTRHDPDSIRSKSSSPNFRSVLTERLSRRDMLRGGAAIAAASAIAPGFTGSIFGGEAIAGGTQSSLTFTELKRVYDQTHHVAPGYTAEVLLRWGDKLTADATDFEPTQQSGNTQARQFGYNNDFVGYLPMPFGSASSERGLLCVNHEYPNPHIMVPGFIAKDDETLGKTMTAELVEICKSAMGHSVAEIEKKDGKWSLVANSPLNRRITVETEMAIAGPAAGHAQLKTAADPSGTKVKGTMANCGGGYTPWGTILTCEEFAYEFFGGDAAKTPNQELMERIGYEPADYYGFARFDDRFNVEKEPNEVNRFQWVVEIDPYEADSTPVKRTALGRMGHEGATVVVNKDGRVAVYMGDDDHQEYLYRFVSAKPFNANDRKANIGILDEGELSVAKFEADGTLNWLPLVHGKGPLTAENGFADQGEVLIKTQLAADKLGATGMDRPEDFETNPVSGRVYAVLTKSAKRKPEKVDAANPRPENKWGHIIEMIPPGEGKDADHTAAQYKWDILILCGDPSKPETGAKFHPETTADGFFMTPDNIAFDPKGRMFVATDGMNDFDLADGIFAVDTDGPARALPKALFCCPTDAEATGPAFTPDGTTMFVSVQHPAEGSETIEKLTTRWPDFNDKMPPRPSVVAITREGGGSIGG</sequence>
<name>A0ACC5R3U4_9HYPH</name>
<proteinExistence type="predicted"/>
<dbReference type="Proteomes" id="UP000616151">
    <property type="component" value="Unassembled WGS sequence"/>
</dbReference>
<protein>
    <submittedName>
        <fullName evidence="1">PhoX family phosphatase</fullName>
    </submittedName>
</protein>
<evidence type="ECO:0000313" key="1">
    <source>
        <dbReference type="EMBL" id="MBK1867270.1"/>
    </source>
</evidence>
<organism evidence="1 2">
    <name type="scientific">Taklimakanibacter albus</name>
    <dbReference type="NCBI Taxonomy" id="2800327"/>
    <lineage>
        <taxon>Bacteria</taxon>
        <taxon>Pseudomonadati</taxon>
        <taxon>Pseudomonadota</taxon>
        <taxon>Alphaproteobacteria</taxon>
        <taxon>Hyphomicrobiales</taxon>
        <taxon>Aestuariivirgaceae</taxon>
        <taxon>Taklimakanibacter</taxon>
    </lineage>
</organism>
<keyword evidence="2" id="KW-1185">Reference proteome</keyword>
<evidence type="ECO:0000313" key="2">
    <source>
        <dbReference type="Proteomes" id="UP000616151"/>
    </source>
</evidence>
<gene>
    <name evidence="1" type="ORF">JHL16_13020</name>
</gene>